<dbReference type="RefSeq" id="WP_106058394.1">
    <property type="nucleotide sequence ID" value="NZ_PVXQ01000003.1"/>
</dbReference>
<evidence type="ECO:0000256" key="3">
    <source>
        <dbReference type="ARBA" id="ARBA00023163"/>
    </source>
</evidence>
<evidence type="ECO:0000256" key="2">
    <source>
        <dbReference type="ARBA" id="ARBA00023125"/>
    </source>
</evidence>
<dbReference type="InterPro" id="IPR036390">
    <property type="entry name" value="WH_DNA-bd_sf"/>
</dbReference>
<keyword evidence="3" id="KW-0804">Transcription</keyword>
<dbReference type="Pfam" id="PF00392">
    <property type="entry name" value="GntR"/>
    <property type="match status" value="1"/>
</dbReference>
<dbReference type="SMART" id="SM00866">
    <property type="entry name" value="UTRA"/>
    <property type="match status" value="1"/>
</dbReference>
<dbReference type="InterPro" id="IPR000524">
    <property type="entry name" value="Tscrpt_reg_HTH_GntR"/>
</dbReference>
<dbReference type="PANTHER" id="PTHR44846:SF1">
    <property type="entry name" value="MANNOSYL-D-GLYCERATE TRANSPORT_METABOLISM SYSTEM REPRESSOR MNGR-RELATED"/>
    <property type="match status" value="1"/>
</dbReference>
<evidence type="ECO:0000313" key="5">
    <source>
        <dbReference type="EMBL" id="PRR84051.1"/>
    </source>
</evidence>
<dbReference type="EMBL" id="PVXQ01000003">
    <property type="protein sequence ID" value="PRR84051.1"/>
    <property type="molecule type" value="Genomic_DNA"/>
</dbReference>
<reference evidence="5 6" key="1">
    <citation type="submission" date="2018-03" db="EMBL/GenBank/DDBJ databases">
        <title>Genome sequence of Clostridium vincentii DSM 10228.</title>
        <authorList>
            <person name="Poehlein A."/>
            <person name="Daniel R."/>
        </authorList>
    </citation>
    <scope>NUCLEOTIDE SEQUENCE [LARGE SCALE GENOMIC DNA]</scope>
    <source>
        <strain evidence="5 6">DSM 10228</strain>
    </source>
</reference>
<keyword evidence="6" id="KW-1185">Reference proteome</keyword>
<evidence type="ECO:0000313" key="6">
    <source>
        <dbReference type="Proteomes" id="UP000239471"/>
    </source>
</evidence>
<organism evidence="5 6">
    <name type="scientific">Clostridium vincentii</name>
    <dbReference type="NCBI Taxonomy" id="52704"/>
    <lineage>
        <taxon>Bacteria</taxon>
        <taxon>Bacillati</taxon>
        <taxon>Bacillota</taxon>
        <taxon>Clostridia</taxon>
        <taxon>Eubacteriales</taxon>
        <taxon>Clostridiaceae</taxon>
        <taxon>Clostridium</taxon>
    </lineage>
</organism>
<dbReference type="InterPro" id="IPR036388">
    <property type="entry name" value="WH-like_DNA-bd_sf"/>
</dbReference>
<dbReference type="PROSITE" id="PS50949">
    <property type="entry name" value="HTH_GNTR"/>
    <property type="match status" value="1"/>
</dbReference>
<dbReference type="InterPro" id="IPR028978">
    <property type="entry name" value="Chorismate_lyase_/UTRA_dom_sf"/>
</dbReference>
<dbReference type="SUPFAM" id="SSF46785">
    <property type="entry name" value="Winged helix' DNA-binding domain"/>
    <property type="match status" value="1"/>
</dbReference>
<dbReference type="GO" id="GO:0003700">
    <property type="term" value="F:DNA-binding transcription factor activity"/>
    <property type="evidence" value="ECO:0007669"/>
    <property type="project" value="InterPro"/>
</dbReference>
<proteinExistence type="predicted"/>
<sequence length="229" mass="26462">MKSKEIIATLIEKITSGEIPVDSYMQSESQLSAKYECNRHTIRKVIGYLLERGYLIKDSHGSSYVNDFSSFDNDIFFLSSLSDFYTSESISSKIIKLNLIKASDKLTKTLKIEKAANVWSILRVRYIKNIPYHIEEIYMPYSLFPNLTRTDCEASLLSFIESQYDFKISHGIKNISAIKLTLEESKLLNLSGKPLVLQFENTGYLTNGRIYEYSISKSHENNIHYYSRR</sequence>
<keyword evidence="1" id="KW-0805">Transcription regulation</keyword>
<dbReference type="AlphaFoldDB" id="A0A2T0BJK0"/>
<dbReference type="Proteomes" id="UP000239471">
    <property type="component" value="Unassembled WGS sequence"/>
</dbReference>
<dbReference type="Gene3D" id="3.40.1410.10">
    <property type="entry name" value="Chorismate lyase-like"/>
    <property type="match status" value="1"/>
</dbReference>
<dbReference type="OrthoDB" id="9816541at2"/>
<name>A0A2T0BJK0_9CLOT</name>
<dbReference type="SUPFAM" id="SSF64288">
    <property type="entry name" value="Chorismate lyase-like"/>
    <property type="match status" value="1"/>
</dbReference>
<dbReference type="PANTHER" id="PTHR44846">
    <property type="entry name" value="MANNOSYL-D-GLYCERATE TRANSPORT/METABOLISM SYSTEM REPRESSOR MNGR-RELATED"/>
    <property type="match status" value="1"/>
</dbReference>
<dbReference type="GO" id="GO:0045892">
    <property type="term" value="P:negative regulation of DNA-templated transcription"/>
    <property type="evidence" value="ECO:0007669"/>
    <property type="project" value="TreeGrafter"/>
</dbReference>
<accession>A0A2T0BJK0</accession>
<protein>
    <submittedName>
        <fullName evidence="5">Mannosyl-D-glycerate transport/metabolism system repressor MngR</fullName>
    </submittedName>
</protein>
<keyword evidence="2" id="KW-0238">DNA-binding</keyword>
<gene>
    <name evidence="5" type="primary">mngR</name>
    <name evidence="5" type="ORF">CLVI_03490</name>
</gene>
<dbReference type="Pfam" id="PF07702">
    <property type="entry name" value="UTRA"/>
    <property type="match status" value="1"/>
</dbReference>
<dbReference type="InterPro" id="IPR050679">
    <property type="entry name" value="Bact_HTH_transcr_reg"/>
</dbReference>
<dbReference type="InterPro" id="IPR011663">
    <property type="entry name" value="UTRA"/>
</dbReference>
<evidence type="ECO:0000256" key="1">
    <source>
        <dbReference type="ARBA" id="ARBA00023015"/>
    </source>
</evidence>
<comment type="caution">
    <text evidence="5">The sequence shown here is derived from an EMBL/GenBank/DDBJ whole genome shotgun (WGS) entry which is preliminary data.</text>
</comment>
<dbReference type="Gene3D" id="1.10.10.10">
    <property type="entry name" value="Winged helix-like DNA-binding domain superfamily/Winged helix DNA-binding domain"/>
    <property type="match status" value="1"/>
</dbReference>
<evidence type="ECO:0000259" key="4">
    <source>
        <dbReference type="PROSITE" id="PS50949"/>
    </source>
</evidence>
<feature type="domain" description="HTH gntR-type" evidence="4">
    <location>
        <begin position="1"/>
        <end position="68"/>
    </location>
</feature>
<dbReference type="GO" id="GO:0003677">
    <property type="term" value="F:DNA binding"/>
    <property type="evidence" value="ECO:0007669"/>
    <property type="project" value="UniProtKB-KW"/>
</dbReference>